<dbReference type="InterPro" id="IPR004852">
    <property type="entry name" value="Di-haem_cyt_c_peroxidsae"/>
</dbReference>
<organism evidence="17 18">
    <name type="scientific">Candidatus Kapaibacterium thiocyanatum</name>
    <dbReference type="NCBI Taxonomy" id="1895771"/>
    <lineage>
        <taxon>Bacteria</taxon>
        <taxon>Pseudomonadati</taxon>
        <taxon>Candidatus Kapaibacteriota</taxon>
        <taxon>Candidatus Kapaibacteriia</taxon>
        <taxon>Candidatus Kapaibacteriales</taxon>
        <taxon>Candidatus Kapaibacteriaceae</taxon>
        <taxon>Candidatus Kapaibacterium</taxon>
    </lineage>
</organism>
<dbReference type="Gene3D" id="1.10.760.10">
    <property type="entry name" value="Cytochrome c-like domain"/>
    <property type="match status" value="2"/>
</dbReference>
<keyword evidence="8" id="KW-0249">Electron transport</keyword>
<feature type="binding site" description="covalent" evidence="13">
    <location>
        <position position="221"/>
    </location>
    <ligand>
        <name>heme c</name>
        <dbReference type="ChEBI" id="CHEBI:61717"/>
        <label>2</label>
    </ligand>
</feature>
<evidence type="ECO:0000313" key="18">
    <source>
        <dbReference type="Proteomes" id="UP000184233"/>
    </source>
</evidence>
<feature type="binding site" description="axial binding residue" evidence="14">
    <location>
        <position position="225"/>
    </location>
    <ligand>
        <name>heme c</name>
        <dbReference type="ChEBI" id="CHEBI:61717"/>
        <label>2</label>
    </ligand>
    <ligandPart>
        <name>Fe</name>
        <dbReference type="ChEBI" id="CHEBI:18248"/>
    </ligandPart>
</feature>
<evidence type="ECO:0000313" key="17">
    <source>
        <dbReference type="EMBL" id="OJX57004.1"/>
    </source>
</evidence>
<dbReference type="PROSITE" id="PS51257">
    <property type="entry name" value="PROKAR_LIPOPROTEIN"/>
    <property type="match status" value="1"/>
</dbReference>
<evidence type="ECO:0000256" key="9">
    <source>
        <dbReference type="ARBA" id="ARBA00023002"/>
    </source>
</evidence>
<comment type="cofactor">
    <cofactor evidence="13">
        <name>heme</name>
        <dbReference type="ChEBI" id="CHEBI:30413"/>
    </cofactor>
    <text evidence="13">Binds 2 heme groups.</text>
</comment>
<evidence type="ECO:0000256" key="8">
    <source>
        <dbReference type="ARBA" id="ARBA00022982"/>
    </source>
</evidence>
<keyword evidence="7" id="KW-0574">Periplasm</keyword>
<comment type="function">
    <text evidence="11">Involved in methylamine metabolism. Essential for the maturation of the beta subunit of MADH, presumably via a step in the biosynthesis of tryptophan tryptophylquinone (TTQ), the cofactor of MADH.</text>
</comment>
<feature type="signal peptide" evidence="15">
    <location>
        <begin position="1"/>
        <end position="18"/>
    </location>
</feature>
<keyword evidence="10 14" id="KW-0408">Iron</keyword>
<dbReference type="Proteomes" id="UP000184233">
    <property type="component" value="Unassembled WGS sequence"/>
</dbReference>
<dbReference type="PROSITE" id="PS51007">
    <property type="entry name" value="CYTC"/>
    <property type="match status" value="1"/>
</dbReference>
<feature type="binding site" description="covalent" evidence="13">
    <location>
        <position position="75"/>
    </location>
    <ligand>
        <name>heme c</name>
        <dbReference type="ChEBI" id="CHEBI:61717"/>
        <label>1</label>
    </ligand>
</feature>
<keyword evidence="3" id="KW-0813">Transport</keyword>
<evidence type="ECO:0000256" key="6">
    <source>
        <dbReference type="ARBA" id="ARBA00022729"/>
    </source>
</evidence>
<dbReference type="STRING" id="1895771.BGO89_10830"/>
<dbReference type="GO" id="GO:0046872">
    <property type="term" value="F:metal ion binding"/>
    <property type="evidence" value="ECO:0007669"/>
    <property type="project" value="UniProtKB-KW"/>
</dbReference>
<evidence type="ECO:0000256" key="15">
    <source>
        <dbReference type="SAM" id="SignalP"/>
    </source>
</evidence>
<comment type="pathway">
    <text evidence="2">One-carbon metabolism; methylamine degradation.</text>
</comment>
<dbReference type="GO" id="GO:0009055">
    <property type="term" value="F:electron transfer activity"/>
    <property type="evidence" value="ECO:0007669"/>
    <property type="project" value="InterPro"/>
</dbReference>
<evidence type="ECO:0000256" key="2">
    <source>
        <dbReference type="ARBA" id="ARBA00004856"/>
    </source>
</evidence>
<keyword evidence="4 13" id="KW-0349">Heme</keyword>
<dbReference type="GO" id="GO:0042597">
    <property type="term" value="C:periplasmic space"/>
    <property type="evidence" value="ECO:0007669"/>
    <property type="project" value="UniProtKB-SubCell"/>
</dbReference>
<evidence type="ECO:0000256" key="10">
    <source>
        <dbReference type="ARBA" id="ARBA00023004"/>
    </source>
</evidence>
<dbReference type="PANTHER" id="PTHR30600:SF10">
    <property type="entry name" value="BLL6722 PROTEIN"/>
    <property type="match status" value="1"/>
</dbReference>
<dbReference type="GO" id="GO:0020037">
    <property type="term" value="F:heme binding"/>
    <property type="evidence" value="ECO:0007669"/>
    <property type="project" value="InterPro"/>
</dbReference>
<dbReference type="InterPro" id="IPR036909">
    <property type="entry name" value="Cyt_c-like_dom_sf"/>
</dbReference>
<feature type="binding site" description="axial binding residue" evidence="14">
    <location>
        <position position="79"/>
    </location>
    <ligand>
        <name>heme c</name>
        <dbReference type="ChEBI" id="CHEBI:61717"/>
        <label>1</label>
    </ligand>
    <ligandPart>
        <name>Fe</name>
        <dbReference type="ChEBI" id="CHEBI:18248"/>
    </ligandPart>
</feature>
<evidence type="ECO:0000256" key="1">
    <source>
        <dbReference type="ARBA" id="ARBA00004418"/>
    </source>
</evidence>
<protein>
    <recommendedName>
        <fullName evidence="12">Methylamine utilization protein MauG</fullName>
    </recommendedName>
</protein>
<feature type="domain" description="Cytochrome c" evidence="16">
    <location>
        <begin position="205"/>
        <end position="332"/>
    </location>
</feature>
<evidence type="ECO:0000256" key="5">
    <source>
        <dbReference type="ARBA" id="ARBA00022723"/>
    </source>
</evidence>
<name>A0A1M3KXM0_9BACT</name>
<comment type="PTM">
    <text evidence="13">Binds 2 heme groups per subunit.</text>
</comment>
<proteinExistence type="predicted"/>
<evidence type="ECO:0000256" key="4">
    <source>
        <dbReference type="ARBA" id="ARBA00022617"/>
    </source>
</evidence>
<gene>
    <name evidence="17" type="ORF">BGO89_10830</name>
</gene>
<feature type="binding site" description="covalent" evidence="13">
    <location>
        <position position="78"/>
    </location>
    <ligand>
        <name>heme c</name>
        <dbReference type="ChEBI" id="CHEBI:61717"/>
        <label>1</label>
    </ligand>
</feature>
<evidence type="ECO:0000256" key="11">
    <source>
        <dbReference type="ARBA" id="ARBA00058991"/>
    </source>
</evidence>
<keyword evidence="6 15" id="KW-0732">Signal</keyword>
<evidence type="ECO:0000256" key="3">
    <source>
        <dbReference type="ARBA" id="ARBA00022448"/>
    </source>
</evidence>
<feature type="binding site" description="covalent" evidence="13">
    <location>
        <position position="224"/>
    </location>
    <ligand>
        <name>heme c</name>
        <dbReference type="ChEBI" id="CHEBI:61717"/>
        <label>2</label>
    </ligand>
</feature>
<dbReference type="InterPro" id="IPR051395">
    <property type="entry name" value="Cytochrome_c_Peroxidase/MauG"/>
</dbReference>
<evidence type="ECO:0000256" key="12">
    <source>
        <dbReference type="ARBA" id="ARBA00073576"/>
    </source>
</evidence>
<reference evidence="17 18" key="1">
    <citation type="submission" date="2016-09" db="EMBL/GenBank/DDBJ databases">
        <title>Genome-resolved meta-omics ties microbial dynamics to process performance in biotechnology for thiocyanate degradation.</title>
        <authorList>
            <person name="Kantor R.S."/>
            <person name="Huddy R.J."/>
            <person name="Iyer R."/>
            <person name="Thomas B.C."/>
            <person name="Brown C.T."/>
            <person name="Anantharaman K."/>
            <person name="Tringe S."/>
            <person name="Hettich R.L."/>
            <person name="Harrison S.T."/>
            <person name="Banfield J.F."/>
        </authorList>
    </citation>
    <scope>NUCLEOTIDE SEQUENCE [LARGE SCALE GENOMIC DNA]</scope>
    <source>
        <strain evidence="17">59-99</strain>
    </source>
</reference>
<evidence type="ECO:0000256" key="7">
    <source>
        <dbReference type="ARBA" id="ARBA00022764"/>
    </source>
</evidence>
<dbReference type="InterPro" id="IPR009056">
    <property type="entry name" value="Cyt_c-like_dom"/>
</dbReference>
<dbReference type="FunFam" id="1.10.760.10:FF:000019">
    <property type="entry name" value="Di-heme cytochrome C peroxidase"/>
    <property type="match status" value="1"/>
</dbReference>
<accession>A0A1M3KXM0</accession>
<dbReference type="SUPFAM" id="SSF46626">
    <property type="entry name" value="Cytochrome c"/>
    <property type="match status" value="2"/>
</dbReference>
<dbReference type="InterPro" id="IPR026259">
    <property type="entry name" value="MauG/Cytc_peroxidase"/>
</dbReference>
<dbReference type="GO" id="GO:0004130">
    <property type="term" value="F:cytochrome-c peroxidase activity"/>
    <property type="evidence" value="ECO:0007669"/>
    <property type="project" value="TreeGrafter"/>
</dbReference>
<feature type="chain" id="PRO_5012725129" description="Methylamine utilization protein MauG" evidence="15">
    <location>
        <begin position="19"/>
        <end position="345"/>
    </location>
</feature>
<dbReference type="AlphaFoldDB" id="A0A1M3KXM0"/>
<sequence length="345" mass="38777">MSTRRHCWILAVIAVALAGCTDTLRPPAEEPFPAVPAHMPAVPFPADNPITRSKAELGRHLFYEMRLSSDNTVACGTCHRQENAFTDSPNQVSVGVDGARGQRNAPPLLNVAYQNVFFWDGRAGTLEEQAMAAFMNPAEMNADTVKAAELMRSGDYRRMWKDAWGDTVITMRRLIQAITTFERTIVGADSPYDRYIRGDRNALNAQEQEGMRLFFSERTQCGACHGGVNFTDNQYHNVGLFHHYFDVGRYNVTRKPADEGRFKTPTLRNIELTPPYMATGDSEQGDLRTLEQVMDHYDRGGTNFVNKDKRVRKLSLTDAEKAAMVAFMKALTDRSLLTDPRFAKP</sequence>
<comment type="caution">
    <text evidence="17">The sequence shown here is derived from an EMBL/GenBank/DDBJ whole genome shotgun (WGS) entry which is preliminary data.</text>
</comment>
<dbReference type="EMBL" id="MKVH01000024">
    <property type="protein sequence ID" value="OJX57004.1"/>
    <property type="molecule type" value="Genomic_DNA"/>
</dbReference>
<evidence type="ECO:0000259" key="16">
    <source>
        <dbReference type="PROSITE" id="PS51007"/>
    </source>
</evidence>
<evidence type="ECO:0000256" key="13">
    <source>
        <dbReference type="PIRSR" id="PIRSR000294-1"/>
    </source>
</evidence>
<keyword evidence="9" id="KW-0560">Oxidoreductase</keyword>
<evidence type="ECO:0000256" key="14">
    <source>
        <dbReference type="PIRSR" id="PIRSR000294-2"/>
    </source>
</evidence>
<dbReference type="PANTHER" id="PTHR30600">
    <property type="entry name" value="CYTOCHROME C PEROXIDASE-RELATED"/>
    <property type="match status" value="1"/>
</dbReference>
<comment type="subcellular location">
    <subcellularLocation>
        <location evidence="1">Periplasm</location>
    </subcellularLocation>
</comment>
<dbReference type="Pfam" id="PF03150">
    <property type="entry name" value="CCP_MauG"/>
    <property type="match status" value="1"/>
</dbReference>
<keyword evidence="5 14" id="KW-0479">Metal-binding</keyword>
<dbReference type="PIRSF" id="PIRSF000294">
    <property type="entry name" value="Cytochrome-c_peroxidase"/>
    <property type="match status" value="1"/>
</dbReference>